<dbReference type="CDD" id="cd01167">
    <property type="entry name" value="bac_FRK"/>
    <property type="match status" value="1"/>
</dbReference>
<sequence length="318" mass="36176">MREITSTPEIVCFGEILWDIFPDGKRIGGAPFNVSYNLTKMGIDSHMISRIGDDQLGRELLEVTTSRKINPTGLQLDNENATGTVIATFDEDNDAIYDIVNNVAWDNIQLTEKDLNFVKEAKAFVFGSLATRNKVSRETLFSLMENATFNVFDINLRPPFIDEKVIKDILHHTHLAKFNKAELRMVLEFIDKEYTNEADSIKYVQDYFKLDEIIVSKGSKGAIYYKKDEHYQFPAVEITINDTVGSGDSFLAGFLTKRINNKNPFETMEYATALGAFITSNKGACPEYSLEEFELFKEKHPTNYNDVITNMKNMPHGK</sequence>
<dbReference type="InterPro" id="IPR050306">
    <property type="entry name" value="PfkB_Carbo_kinase"/>
</dbReference>
<reference evidence="6" key="3">
    <citation type="submission" date="2016-11" db="EMBL/GenBank/DDBJ databases">
        <authorList>
            <person name="Jaros S."/>
            <person name="Januszkiewicz K."/>
            <person name="Wedrychowicz H."/>
        </authorList>
    </citation>
    <scope>NUCLEOTIDE SEQUENCE [LARGE SCALE GENOMIC DNA]</scope>
    <source>
        <strain evidence="6">DSM 27989</strain>
    </source>
</reference>
<reference evidence="8" key="4">
    <citation type="journal article" date="2019" name="Int. J. Syst. Evol. Microbiol.">
        <title>The Global Catalogue of Microorganisms (GCM) 10K type strain sequencing project: providing services to taxonomists for standard genome sequencing and annotation.</title>
        <authorList>
            <consortium name="The Broad Institute Genomics Platform"/>
            <consortium name="The Broad Institute Genome Sequencing Center for Infectious Disease"/>
            <person name="Wu L."/>
            <person name="Ma J."/>
        </authorList>
    </citation>
    <scope>NUCLEOTIDE SEQUENCE [LARGE SCALE GENOMIC DNA]</scope>
    <source>
        <strain evidence="8">CGMCC 1.12707</strain>
    </source>
</reference>
<dbReference type="PANTHER" id="PTHR43085:SF57">
    <property type="entry name" value="CARBOHYDRATE KINASE PFKB DOMAIN-CONTAINING PROTEIN"/>
    <property type="match status" value="1"/>
</dbReference>
<accession>A0A1M6UCP3</accession>
<reference evidence="5" key="1">
    <citation type="journal article" date="2014" name="Int. J. Syst. Evol. Microbiol.">
        <title>Complete genome of a new Firmicutes species belonging to the dominant human colonic microbiota ('Ruminococcus bicirculans') reveals two chromosomes and a selective capacity to utilize plant glucans.</title>
        <authorList>
            <consortium name="NISC Comparative Sequencing Program"/>
            <person name="Wegmann U."/>
            <person name="Louis P."/>
            <person name="Goesmann A."/>
            <person name="Henrissat B."/>
            <person name="Duncan S.H."/>
            <person name="Flint H.J."/>
        </authorList>
    </citation>
    <scope>NUCLEOTIDE SEQUENCE</scope>
    <source>
        <strain evidence="5">CGMCC 1.12707</strain>
    </source>
</reference>
<evidence type="ECO:0000256" key="1">
    <source>
        <dbReference type="ARBA" id="ARBA00010688"/>
    </source>
</evidence>
<organism evidence="6 7">
    <name type="scientific">Chishuiella changwenlii</name>
    <dbReference type="NCBI Taxonomy" id="1434701"/>
    <lineage>
        <taxon>Bacteria</taxon>
        <taxon>Pseudomonadati</taxon>
        <taxon>Bacteroidota</taxon>
        <taxon>Flavobacteriia</taxon>
        <taxon>Flavobacteriales</taxon>
        <taxon>Weeksellaceae</taxon>
        <taxon>Chishuiella</taxon>
    </lineage>
</organism>
<dbReference type="OrthoDB" id="9813569at2"/>
<gene>
    <name evidence="5" type="ORF">GCM10010984_15900</name>
    <name evidence="6" type="ORF">SAMN05443634_102314</name>
</gene>
<dbReference type="RefSeq" id="WP_072929790.1">
    <property type="nucleotide sequence ID" value="NZ_BMFL01000010.1"/>
</dbReference>
<protein>
    <submittedName>
        <fullName evidence="6">Fructokinase</fullName>
    </submittedName>
</protein>
<keyword evidence="2" id="KW-0808">Transferase</keyword>
<dbReference type="PANTHER" id="PTHR43085">
    <property type="entry name" value="HEXOKINASE FAMILY MEMBER"/>
    <property type="match status" value="1"/>
</dbReference>
<name>A0A1M6UCP3_9FLAO</name>
<evidence type="ECO:0000259" key="4">
    <source>
        <dbReference type="Pfam" id="PF00294"/>
    </source>
</evidence>
<evidence type="ECO:0000313" key="8">
    <source>
        <dbReference type="Proteomes" id="UP000650994"/>
    </source>
</evidence>
<dbReference type="AlphaFoldDB" id="A0A1M6UCP3"/>
<feature type="domain" description="Carbohydrate kinase PfkB" evidence="4">
    <location>
        <begin position="25"/>
        <end position="285"/>
    </location>
</feature>
<comment type="similarity">
    <text evidence="1">Belongs to the carbohydrate kinase PfkB family.</text>
</comment>
<dbReference type="InterPro" id="IPR011611">
    <property type="entry name" value="PfkB_dom"/>
</dbReference>
<dbReference type="PROSITE" id="PS00584">
    <property type="entry name" value="PFKB_KINASES_2"/>
    <property type="match status" value="1"/>
</dbReference>
<reference evidence="7" key="2">
    <citation type="submission" date="2016-11" db="EMBL/GenBank/DDBJ databases">
        <authorList>
            <person name="Varghese N."/>
            <person name="Submissions S."/>
        </authorList>
    </citation>
    <scope>NUCLEOTIDE SEQUENCE [LARGE SCALE GENOMIC DNA]</scope>
    <source>
        <strain evidence="7">DSM 27989</strain>
    </source>
</reference>
<evidence type="ECO:0000313" key="5">
    <source>
        <dbReference type="EMBL" id="GGE99132.1"/>
    </source>
</evidence>
<dbReference type="SUPFAM" id="SSF53613">
    <property type="entry name" value="Ribokinase-like"/>
    <property type="match status" value="1"/>
</dbReference>
<dbReference type="Proteomes" id="UP000184120">
    <property type="component" value="Unassembled WGS sequence"/>
</dbReference>
<keyword evidence="8" id="KW-1185">Reference proteome</keyword>
<dbReference type="EMBL" id="FRBH01000002">
    <property type="protein sequence ID" value="SHK67002.1"/>
    <property type="molecule type" value="Genomic_DNA"/>
</dbReference>
<evidence type="ECO:0000313" key="7">
    <source>
        <dbReference type="Proteomes" id="UP000184120"/>
    </source>
</evidence>
<dbReference type="PROSITE" id="PS00583">
    <property type="entry name" value="PFKB_KINASES_1"/>
    <property type="match status" value="1"/>
</dbReference>
<dbReference type="InterPro" id="IPR029056">
    <property type="entry name" value="Ribokinase-like"/>
</dbReference>
<proteinExistence type="inferred from homology"/>
<evidence type="ECO:0000313" key="6">
    <source>
        <dbReference type="EMBL" id="SHK67002.1"/>
    </source>
</evidence>
<reference evidence="5" key="5">
    <citation type="submission" date="2024-05" db="EMBL/GenBank/DDBJ databases">
        <authorList>
            <person name="Sun Q."/>
            <person name="Zhou Y."/>
        </authorList>
    </citation>
    <scope>NUCLEOTIDE SEQUENCE</scope>
    <source>
        <strain evidence="5">CGMCC 1.12707</strain>
    </source>
</reference>
<evidence type="ECO:0000256" key="3">
    <source>
        <dbReference type="ARBA" id="ARBA00022777"/>
    </source>
</evidence>
<dbReference type="STRING" id="1434701.SAMN05443634_102314"/>
<evidence type="ECO:0000256" key="2">
    <source>
        <dbReference type="ARBA" id="ARBA00022679"/>
    </source>
</evidence>
<keyword evidence="3 6" id="KW-0418">Kinase</keyword>
<dbReference type="EMBL" id="BMFL01000010">
    <property type="protein sequence ID" value="GGE99132.1"/>
    <property type="molecule type" value="Genomic_DNA"/>
</dbReference>
<dbReference type="Proteomes" id="UP000650994">
    <property type="component" value="Unassembled WGS sequence"/>
</dbReference>
<dbReference type="GO" id="GO:0016301">
    <property type="term" value="F:kinase activity"/>
    <property type="evidence" value="ECO:0007669"/>
    <property type="project" value="UniProtKB-KW"/>
</dbReference>
<dbReference type="InterPro" id="IPR002173">
    <property type="entry name" value="Carboh/pur_kinase_PfkB_CS"/>
</dbReference>
<dbReference type="Pfam" id="PF00294">
    <property type="entry name" value="PfkB"/>
    <property type="match status" value="1"/>
</dbReference>
<dbReference type="Gene3D" id="3.40.1190.20">
    <property type="match status" value="1"/>
</dbReference>